<dbReference type="InterPro" id="IPR027473">
    <property type="entry name" value="L-asparaginase_C"/>
</dbReference>
<dbReference type="GO" id="GO:0006530">
    <property type="term" value="P:L-asparagine catabolic process"/>
    <property type="evidence" value="ECO:0007669"/>
    <property type="project" value="UniProtKB-ARBA"/>
</dbReference>
<dbReference type="PIRSF" id="PIRSF500176">
    <property type="entry name" value="L_ASNase"/>
    <property type="match status" value="1"/>
</dbReference>
<dbReference type="Gene3D" id="3.40.50.1170">
    <property type="entry name" value="L-asparaginase, N-terminal domain"/>
    <property type="match status" value="1"/>
</dbReference>
<feature type="domain" description="Asparaginase/glutaminase C-terminal" evidence="6">
    <location>
        <begin position="154"/>
        <end position="261"/>
    </location>
</feature>
<dbReference type="EC" id="3.5.1.1" evidence="2"/>
<sequence>MTPKLWFDLARRCDDLSQASEIDGIVISHGTATMEETAFALSLVLRLRVPIIITGSMRPLNGMSSDAMANLTAAFHVAAHKYKEEQPGVLVVVNNEIHLPIHVKKTHVSTLNTFKSPNFAPIGQVGSDGVKFLQEPKWTSESEFDRKALLIFPRVDIVTSYCGADETLIDFLVGSGAKGIVLEGFPPGLGTPQQIKGLVNAISKDVIVVQAASADGEVINSADHQKLDIIAAGFLTSKRARILLGFCLANRFAKEDIAAIFKKFQ</sequence>
<dbReference type="PANTHER" id="PTHR11707">
    <property type="entry name" value="L-ASPARAGINASE"/>
    <property type="match status" value="1"/>
</dbReference>
<evidence type="ECO:0000256" key="2">
    <source>
        <dbReference type="ARBA" id="ARBA00012920"/>
    </source>
</evidence>
<dbReference type="InterPro" id="IPR004550">
    <property type="entry name" value="AsnASE_II"/>
</dbReference>
<evidence type="ECO:0000259" key="5">
    <source>
        <dbReference type="Pfam" id="PF00710"/>
    </source>
</evidence>
<dbReference type="PANTHER" id="PTHR11707:SF28">
    <property type="entry name" value="60 KDA LYSOPHOSPHOLIPASE"/>
    <property type="match status" value="1"/>
</dbReference>
<dbReference type="RefSeq" id="XP_060438329.1">
    <property type="nucleotide sequence ID" value="XM_060591596.1"/>
</dbReference>
<dbReference type="GO" id="GO:0004067">
    <property type="term" value="F:asparaginase activity"/>
    <property type="evidence" value="ECO:0007669"/>
    <property type="project" value="UniProtKB-UniRule"/>
</dbReference>
<dbReference type="Proteomes" id="UP001243989">
    <property type="component" value="Unassembled WGS sequence"/>
</dbReference>
<organism evidence="7 8">
    <name type="scientific">Colletotrichum phormii</name>
    <dbReference type="NCBI Taxonomy" id="359342"/>
    <lineage>
        <taxon>Eukaryota</taxon>
        <taxon>Fungi</taxon>
        <taxon>Dikarya</taxon>
        <taxon>Ascomycota</taxon>
        <taxon>Pezizomycotina</taxon>
        <taxon>Sordariomycetes</taxon>
        <taxon>Hypocreomycetidae</taxon>
        <taxon>Glomerellales</taxon>
        <taxon>Glomerellaceae</taxon>
        <taxon>Colletotrichum</taxon>
        <taxon>Colletotrichum acutatum species complex</taxon>
    </lineage>
</organism>
<dbReference type="GeneID" id="85476458"/>
<evidence type="ECO:0000259" key="6">
    <source>
        <dbReference type="Pfam" id="PF17763"/>
    </source>
</evidence>
<comment type="caution">
    <text evidence="7">The sequence shown here is derived from an EMBL/GenBank/DDBJ whole genome shotgun (WGS) entry which is preliminary data.</text>
</comment>
<proteinExistence type="inferred from homology"/>
<evidence type="ECO:0000313" key="8">
    <source>
        <dbReference type="Proteomes" id="UP001243989"/>
    </source>
</evidence>
<comment type="catalytic activity">
    <reaction evidence="4">
        <text>L-asparagine + H2O = L-aspartate + NH4(+)</text>
        <dbReference type="Rhea" id="RHEA:21016"/>
        <dbReference type="ChEBI" id="CHEBI:15377"/>
        <dbReference type="ChEBI" id="CHEBI:28938"/>
        <dbReference type="ChEBI" id="CHEBI:29991"/>
        <dbReference type="ChEBI" id="CHEBI:58048"/>
        <dbReference type="EC" id="3.5.1.1"/>
    </reaction>
</comment>
<dbReference type="Pfam" id="PF17763">
    <property type="entry name" value="Asparaginase_C"/>
    <property type="match status" value="1"/>
</dbReference>
<comment type="similarity">
    <text evidence="1">Belongs to the asparaginase 1 family.</text>
</comment>
<evidence type="ECO:0000256" key="3">
    <source>
        <dbReference type="ARBA" id="ARBA00022801"/>
    </source>
</evidence>
<dbReference type="PROSITE" id="PS51732">
    <property type="entry name" value="ASN_GLN_ASE_3"/>
    <property type="match status" value="1"/>
</dbReference>
<gene>
    <name evidence="7" type="ORF">BDP81DRAFT_441467</name>
</gene>
<reference evidence="7" key="1">
    <citation type="submission" date="2021-06" db="EMBL/GenBank/DDBJ databases">
        <title>Comparative genomics, transcriptomics and evolutionary studies reveal genomic signatures of adaptation to plant cell wall in hemibiotrophic fungi.</title>
        <authorList>
            <consortium name="DOE Joint Genome Institute"/>
            <person name="Baroncelli R."/>
            <person name="Diaz J.F."/>
            <person name="Benocci T."/>
            <person name="Peng M."/>
            <person name="Battaglia E."/>
            <person name="Haridas S."/>
            <person name="Andreopoulos W."/>
            <person name="Labutti K."/>
            <person name="Pangilinan J."/>
            <person name="Floch G.L."/>
            <person name="Makela M.R."/>
            <person name="Henrissat B."/>
            <person name="Grigoriev I.V."/>
            <person name="Crouch J.A."/>
            <person name="De Vries R.P."/>
            <person name="Sukno S.A."/>
            <person name="Thon M.R."/>
        </authorList>
    </citation>
    <scope>NUCLEOTIDE SEQUENCE</scope>
    <source>
        <strain evidence="7">CBS 102054</strain>
    </source>
</reference>
<evidence type="ECO:0000313" key="7">
    <source>
        <dbReference type="EMBL" id="KAK1622334.1"/>
    </source>
</evidence>
<dbReference type="InterPro" id="IPR036152">
    <property type="entry name" value="Asp/glu_Ase-like_sf"/>
</dbReference>
<dbReference type="Pfam" id="PF00710">
    <property type="entry name" value="Asparaginase"/>
    <property type="match status" value="1"/>
</dbReference>
<keyword evidence="3" id="KW-0378">Hydrolase</keyword>
<dbReference type="PIRSF" id="PIRSF001220">
    <property type="entry name" value="L-ASNase_gatD"/>
    <property type="match status" value="1"/>
</dbReference>
<evidence type="ECO:0000256" key="1">
    <source>
        <dbReference type="ARBA" id="ARBA00010518"/>
    </source>
</evidence>
<feature type="domain" description="L-asparaginase N-terminal" evidence="5">
    <location>
        <begin position="1"/>
        <end position="136"/>
    </location>
</feature>
<keyword evidence="8" id="KW-1185">Reference proteome</keyword>
<dbReference type="InterPro" id="IPR037152">
    <property type="entry name" value="L-asparaginase_N_sf"/>
</dbReference>
<dbReference type="CDD" id="cd08964">
    <property type="entry name" value="L-asparaginase_II"/>
    <property type="match status" value="1"/>
</dbReference>
<dbReference type="SMART" id="SM00870">
    <property type="entry name" value="Asparaginase"/>
    <property type="match status" value="1"/>
</dbReference>
<dbReference type="Gene3D" id="3.40.50.40">
    <property type="match status" value="1"/>
</dbReference>
<name>A0AAJ0E818_9PEZI</name>
<dbReference type="InterPro" id="IPR006034">
    <property type="entry name" value="Asparaginase/glutaminase-like"/>
</dbReference>
<dbReference type="InterPro" id="IPR040919">
    <property type="entry name" value="Asparaginase_C"/>
</dbReference>
<dbReference type="InterPro" id="IPR027474">
    <property type="entry name" value="L-asparaginase_N"/>
</dbReference>
<dbReference type="AlphaFoldDB" id="A0AAJ0E818"/>
<evidence type="ECO:0000256" key="4">
    <source>
        <dbReference type="ARBA" id="ARBA00049366"/>
    </source>
</evidence>
<dbReference type="EMBL" id="JAHMHQ010000036">
    <property type="protein sequence ID" value="KAK1622334.1"/>
    <property type="molecule type" value="Genomic_DNA"/>
</dbReference>
<accession>A0AAJ0E818</accession>
<protein>
    <recommendedName>
        <fullName evidence="2">asparaginase</fullName>
        <ecNumber evidence="2">3.5.1.1</ecNumber>
    </recommendedName>
</protein>
<dbReference type="SUPFAM" id="SSF53774">
    <property type="entry name" value="Glutaminase/Asparaginase"/>
    <property type="match status" value="1"/>
</dbReference>